<sequence>MIANITAIHSGNEVENHNDVPGTDLASLLHFGDKITIHEVHDEEQLNGFKRRYPTEWDEKVTEETA</sequence>
<evidence type="ECO:0000313" key="2">
    <source>
        <dbReference type="Proteomes" id="UP000186914"/>
    </source>
</evidence>
<protein>
    <submittedName>
        <fullName evidence="1">Uncharacterized protein</fullName>
    </submittedName>
</protein>
<reference evidence="2" key="1">
    <citation type="submission" date="2017-01" db="EMBL/GenBank/DDBJ databases">
        <authorList>
            <person name="Varghese N."/>
            <person name="Submissions S."/>
        </authorList>
    </citation>
    <scope>NUCLEOTIDE SEQUENCE [LARGE SCALE GENOMIC DNA]</scope>
    <source>
        <strain evidence="2">CGMCC 1.7737</strain>
    </source>
</reference>
<proteinExistence type="predicted"/>
<dbReference type="Proteomes" id="UP000186914">
    <property type="component" value="Unassembled WGS sequence"/>
</dbReference>
<gene>
    <name evidence="1" type="ORF">SAMN05421858_5077</name>
</gene>
<dbReference type="AlphaFoldDB" id="A0A1N7FHT7"/>
<accession>A0A1N7FHT7</accession>
<keyword evidence="2" id="KW-1185">Reference proteome</keyword>
<dbReference type="RefSeq" id="WP_076433722.1">
    <property type="nucleotide sequence ID" value="NZ_FTNO01000009.1"/>
</dbReference>
<evidence type="ECO:0000313" key="1">
    <source>
        <dbReference type="EMBL" id="SIR99909.1"/>
    </source>
</evidence>
<name>A0A1N7FHT7_9EURY</name>
<dbReference type="EMBL" id="FTNO01000009">
    <property type="protein sequence ID" value="SIR99909.1"/>
    <property type="molecule type" value="Genomic_DNA"/>
</dbReference>
<organism evidence="1 2">
    <name type="scientific">Haladaptatus litoreus</name>
    <dbReference type="NCBI Taxonomy" id="553468"/>
    <lineage>
        <taxon>Archaea</taxon>
        <taxon>Methanobacteriati</taxon>
        <taxon>Methanobacteriota</taxon>
        <taxon>Stenosarchaea group</taxon>
        <taxon>Halobacteria</taxon>
        <taxon>Halobacteriales</taxon>
        <taxon>Haladaptataceae</taxon>
        <taxon>Haladaptatus</taxon>
    </lineage>
</organism>